<proteinExistence type="predicted"/>
<reference evidence="2 3" key="1">
    <citation type="submission" date="2020-06" db="EMBL/GenBank/DDBJ databases">
        <authorList>
            <person name="Li R."/>
            <person name="Bekaert M."/>
        </authorList>
    </citation>
    <scope>NUCLEOTIDE SEQUENCE [LARGE SCALE GENOMIC DNA]</scope>
    <source>
        <strain evidence="3">wild</strain>
    </source>
</reference>
<dbReference type="AlphaFoldDB" id="A0A6J8DCD1"/>
<sequence length="259" mass="29506">MYLTVSRLLENKAKEYEGKVIDIEKTIKEAENDCNENDQVAPGTQQVEIEDAEIGPTESEQYVHFNPDGPIEHRQYDMSREVGIEARPVELTNHAIRISECDYFTLIRSLNKKQWEFFQHVVMWCTQKIKVKAVDTVCGDLPLSVKSNLRSSLPEKQFATANFAKEAVVAIGMKYDLTANIEVTNGLTNDSTCELKLIESKTRSLRPSIVWVKFEDDRLGLVSITEGNMPTCMEKMSIKIGFQFLTLKDHILTNSRPLK</sequence>
<dbReference type="OrthoDB" id="6182311at2759"/>
<keyword evidence="1" id="KW-0175">Coiled coil</keyword>
<gene>
    <name evidence="2" type="ORF">MCOR_39376</name>
</gene>
<evidence type="ECO:0000256" key="1">
    <source>
        <dbReference type="SAM" id="Coils"/>
    </source>
</evidence>
<dbReference type="EMBL" id="CACVKT020007119">
    <property type="protein sequence ID" value="CAC5405715.1"/>
    <property type="molecule type" value="Genomic_DNA"/>
</dbReference>
<evidence type="ECO:0000313" key="2">
    <source>
        <dbReference type="EMBL" id="CAC5405715.1"/>
    </source>
</evidence>
<dbReference type="Proteomes" id="UP000507470">
    <property type="component" value="Unassembled WGS sequence"/>
</dbReference>
<organism evidence="2 3">
    <name type="scientific">Mytilus coruscus</name>
    <name type="common">Sea mussel</name>
    <dbReference type="NCBI Taxonomy" id="42192"/>
    <lineage>
        <taxon>Eukaryota</taxon>
        <taxon>Metazoa</taxon>
        <taxon>Spiralia</taxon>
        <taxon>Lophotrochozoa</taxon>
        <taxon>Mollusca</taxon>
        <taxon>Bivalvia</taxon>
        <taxon>Autobranchia</taxon>
        <taxon>Pteriomorphia</taxon>
        <taxon>Mytilida</taxon>
        <taxon>Mytiloidea</taxon>
        <taxon>Mytilidae</taxon>
        <taxon>Mytilinae</taxon>
        <taxon>Mytilus</taxon>
    </lineage>
</organism>
<feature type="coiled-coil region" evidence="1">
    <location>
        <begin position="6"/>
        <end position="33"/>
    </location>
</feature>
<evidence type="ECO:0000313" key="3">
    <source>
        <dbReference type="Proteomes" id="UP000507470"/>
    </source>
</evidence>
<name>A0A6J8DCD1_MYTCO</name>
<protein>
    <submittedName>
        <fullName evidence="2">Uncharacterized protein</fullName>
    </submittedName>
</protein>
<accession>A0A6J8DCD1</accession>
<keyword evidence="3" id="KW-1185">Reference proteome</keyword>